<dbReference type="EMBL" id="JBBWRZ010000012">
    <property type="protein sequence ID" value="KAK8224849.1"/>
    <property type="molecule type" value="Genomic_DNA"/>
</dbReference>
<evidence type="ECO:0000313" key="2">
    <source>
        <dbReference type="Proteomes" id="UP001492380"/>
    </source>
</evidence>
<sequence>MASTQSAYDAIVGEQSAVSDMPSPVSRPPQTCIFLDPTRMPREIRDMIFEEVIEQEYFRGRDWNCPGWRHWRGEIRTLHGGYVRYREHRDCLPAVAAVCKQIQEEFIERLYRKAKFYLTISMDYYHTNEWKQLMRNQPRLLAPDILIHVGNIRRLDLKIIAWQIDSYRYTAQSKSFLAAPFSIRYDDPEKTLSKAQLVRSDDSLAPTAYFDLAKYCFHGDSQLPDLLEAHKHGSFCTAHNSDFGRCFKTFLSRLGACGNLRFLSVMIWMDSLGTWEFTSDSGFQEFMRPFNYLRGLQEAHISIRSFEHHRPSSVFEDIDLFRVDAKRIQTTILSQRRENCSLDPYVVCKCNYCFPPLRTGSIDHDNPNMDIDQAELQINMQDRLLEVEAEKQRLLTPHDDEAGGFRSYWMYSPSFDNDRTTVFQVGLPEPRPWLECAEFWILWEPDREDFRWSFQTY</sequence>
<organism evidence="1 2">
    <name type="scientific">Phyllosticta capitalensis</name>
    <dbReference type="NCBI Taxonomy" id="121624"/>
    <lineage>
        <taxon>Eukaryota</taxon>
        <taxon>Fungi</taxon>
        <taxon>Dikarya</taxon>
        <taxon>Ascomycota</taxon>
        <taxon>Pezizomycotina</taxon>
        <taxon>Dothideomycetes</taxon>
        <taxon>Dothideomycetes incertae sedis</taxon>
        <taxon>Botryosphaeriales</taxon>
        <taxon>Phyllostictaceae</taxon>
        <taxon>Phyllosticta</taxon>
    </lineage>
</organism>
<keyword evidence="2" id="KW-1185">Reference proteome</keyword>
<protein>
    <submittedName>
        <fullName evidence="1">Uncharacterized protein</fullName>
    </submittedName>
</protein>
<gene>
    <name evidence="1" type="ORF">HDK90DRAFT_470257</name>
</gene>
<proteinExistence type="predicted"/>
<dbReference type="Proteomes" id="UP001492380">
    <property type="component" value="Unassembled WGS sequence"/>
</dbReference>
<evidence type="ECO:0000313" key="1">
    <source>
        <dbReference type="EMBL" id="KAK8224849.1"/>
    </source>
</evidence>
<name>A0ABR1YCC9_9PEZI</name>
<reference evidence="1 2" key="1">
    <citation type="submission" date="2024-04" db="EMBL/GenBank/DDBJ databases">
        <title>Phyllosticta paracitricarpa is synonymous to the EU quarantine fungus P. citricarpa based on phylogenomic analyses.</title>
        <authorList>
            <consortium name="Lawrence Berkeley National Laboratory"/>
            <person name="Van Ingen-Buijs V.A."/>
            <person name="Van Westerhoven A.C."/>
            <person name="Haridas S."/>
            <person name="Skiadas P."/>
            <person name="Martin F."/>
            <person name="Groenewald J.Z."/>
            <person name="Crous P.W."/>
            <person name="Seidl M.F."/>
        </authorList>
    </citation>
    <scope>NUCLEOTIDE SEQUENCE [LARGE SCALE GENOMIC DNA]</scope>
    <source>
        <strain evidence="1 2">CBS 123374</strain>
    </source>
</reference>
<accession>A0ABR1YCC9</accession>
<comment type="caution">
    <text evidence="1">The sequence shown here is derived from an EMBL/GenBank/DDBJ whole genome shotgun (WGS) entry which is preliminary data.</text>
</comment>